<dbReference type="Proteomes" id="UP000054166">
    <property type="component" value="Unassembled WGS sequence"/>
</dbReference>
<organism evidence="2 3">
    <name type="scientific">Piloderma croceum (strain F 1598)</name>
    <dbReference type="NCBI Taxonomy" id="765440"/>
    <lineage>
        <taxon>Eukaryota</taxon>
        <taxon>Fungi</taxon>
        <taxon>Dikarya</taxon>
        <taxon>Basidiomycota</taxon>
        <taxon>Agaricomycotina</taxon>
        <taxon>Agaricomycetes</taxon>
        <taxon>Agaricomycetidae</taxon>
        <taxon>Atheliales</taxon>
        <taxon>Atheliaceae</taxon>
        <taxon>Piloderma</taxon>
    </lineage>
</organism>
<gene>
    <name evidence="2" type="ORF">PILCRDRAFT_827722</name>
</gene>
<keyword evidence="1" id="KW-0472">Membrane</keyword>
<proteinExistence type="predicted"/>
<evidence type="ECO:0000313" key="3">
    <source>
        <dbReference type="Proteomes" id="UP000054166"/>
    </source>
</evidence>
<dbReference type="EMBL" id="KN833052">
    <property type="protein sequence ID" value="KIM75018.1"/>
    <property type="molecule type" value="Genomic_DNA"/>
</dbReference>
<reference evidence="2 3" key="1">
    <citation type="submission" date="2014-04" db="EMBL/GenBank/DDBJ databases">
        <authorList>
            <consortium name="DOE Joint Genome Institute"/>
            <person name="Kuo A."/>
            <person name="Tarkka M."/>
            <person name="Buscot F."/>
            <person name="Kohler A."/>
            <person name="Nagy L.G."/>
            <person name="Floudas D."/>
            <person name="Copeland A."/>
            <person name="Barry K.W."/>
            <person name="Cichocki N."/>
            <person name="Veneault-Fourrey C."/>
            <person name="LaButti K."/>
            <person name="Lindquist E.A."/>
            <person name="Lipzen A."/>
            <person name="Lundell T."/>
            <person name="Morin E."/>
            <person name="Murat C."/>
            <person name="Sun H."/>
            <person name="Tunlid A."/>
            <person name="Henrissat B."/>
            <person name="Grigoriev I.V."/>
            <person name="Hibbett D.S."/>
            <person name="Martin F."/>
            <person name="Nordberg H.P."/>
            <person name="Cantor M.N."/>
            <person name="Hua S.X."/>
        </authorList>
    </citation>
    <scope>NUCLEOTIDE SEQUENCE [LARGE SCALE GENOMIC DNA]</scope>
    <source>
        <strain evidence="2 3">F 1598</strain>
    </source>
</reference>
<protein>
    <submittedName>
        <fullName evidence="2">Uncharacterized protein</fullName>
    </submittedName>
</protein>
<name>A0A0C3AM85_PILCF</name>
<dbReference type="AlphaFoldDB" id="A0A0C3AM85"/>
<keyword evidence="1" id="KW-1133">Transmembrane helix</keyword>
<dbReference type="HOGENOM" id="CLU_2638953_0_0_1"/>
<evidence type="ECO:0000313" key="2">
    <source>
        <dbReference type="EMBL" id="KIM75018.1"/>
    </source>
</evidence>
<keyword evidence="3" id="KW-1185">Reference proteome</keyword>
<accession>A0A0C3AM85</accession>
<reference evidence="3" key="2">
    <citation type="submission" date="2015-01" db="EMBL/GenBank/DDBJ databases">
        <title>Evolutionary Origins and Diversification of the Mycorrhizal Mutualists.</title>
        <authorList>
            <consortium name="DOE Joint Genome Institute"/>
            <consortium name="Mycorrhizal Genomics Consortium"/>
            <person name="Kohler A."/>
            <person name="Kuo A."/>
            <person name="Nagy L.G."/>
            <person name="Floudas D."/>
            <person name="Copeland A."/>
            <person name="Barry K.W."/>
            <person name="Cichocki N."/>
            <person name="Veneault-Fourrey C."/>
            <person name="LaButti K."/>
            <person name="Lindquist E.A."/>
            <person name="Lipzen A."/>
            <person name="Lundell T."/>
            <person name="Morin E."/>
            <person name="Murat C."/>
            <person name="Riley R."/>
            <person name="Ohm R."/>
            <person name="Sun H."/>
            <person name="Tunlid A."/>
            <person name="Henrissat B."/>
            <person name="Grigoriev I.V."/>
            <person name="Hibbett D.S."/>
            <person name="Martin F."/>
        </authorList>
    </citation>
    <scope>NUCLEOTIDE SEQUENCE [LARGE SCALE GENOMIC DNA]</scope>
    <source>
        <strain evidence="3">F 1598</strain>
    </source>
</reference>
<dbReference type="InParanoid" id="A0A0C3AM85"/>
<evidence type="ECO:0000256" key="1">
    <source>
        <dbReference type="SAM" id="Phobius"/>
    </source>
</evidence>
<keyword evidence="1" id="KW-0812">Transmembrane</keyword>
<sequence>MAANILIRQPYFRAKPYTAFPLSLATCMQICTLLSIVVVAILIVQVNGCAHRNSSRTSENEQRIGKYWYESKHYWRQ</sequence>
<feature type="transmembrane region" description="Helical" evidence="1">
    <location>
        <begin position="20"/>
        <end position="44"/>
    </location>
</feature>